<evidence type="ECO:0000313" key="2">
    <source>
        <dbReference type="Proteomes" id="UP000386466"/>
    </source>
</evidence>
<dbReference type="Proteomes" id="UP000386466">
    <property type="component" value="Unassembled WGS sequence"/>
</dbReference>
<proteinExistence type="predicted"/>
<keyword evidence="2" id="KW-1185">Reference proteome</keyword>
<dbReference type="AlphaFoldDB" id="A0A485NXJ4"/>
<protein>
    <submittedName>
        <fullName evidence="1">Isoform cra_a</fullName>
    </submittedName>
</protein>
<reference evidence="1 2" key="1">
    <citation type="submission" date="2019-01" db="EMBL/GenBank/DDBJ databases">
        <authorList>
            <person name="Alioto T."/>
            <person name="Alioto T."/>
        </authorList>
    </citation>
    <scope>NUCLEOTIDE SEQUENCE [LARGE SCALE GENOMIC DNA]</scope>
</reference>
<name>A0A485NXJ4_LYNPA</name>
<accession>A0A485NXJ4</accession>
<sequence>MAIADLVMMEAVLEVVKAVMILAIIATNLQILDPLKEESLETEALNSMMMEANTVKKQNLAGEESQRSDREATVYNRFVNSTKYSGGSA</sequence>
<evidence type="ECO:0000313" key="1">
    <source>
        <dbReference type="EMBL" id="VFV36864.1"/>
    </source>
</evidence>
<gene>
    <name evidence="1" type="ORF">LYPA_23C018295</name>
</gene>
<dbReference type="EMBL" id="CAAGRJ010023388">
    <property type="protein sequence ID" value="VFV36864.1"/>
    <property type="molecule type" value="Genomic_DNA"/>
</dbReference>
<organism evidence="1 2">
    <name type="scientific">Lynx pardinus</name>
    <name type="common">Iberian lynx</name>
    <name type="synonym">Felis pardina</name>
    <dbReference type="NCBI Taxonomy" id="191816"/>
    <lineage>
        <taxon>Eukaryota</taxon>
        <taxon>Metazoa</taxon>
        <taxon>Chordata</taxon>
        <taxon>Craniata</taxon>
        <taxon>Vertebrata</taxon>
        <taxon>Euteleostomi</taxon>
        <taxon>Mammalia</taxon>
        <taxon>Eutheria</taxon>
        <taxon>Laurasiatheria</taxon>
        <taxon>Carnivora</taxon>
        <taxon>Feliformia</taxon>
        <taxon>Felidae</taxon>
        <taxon>Felinae</taxon>
        <taxon>Lynx</taxon>
    </lineage>
</organism>